<dbReference type="InterPro" id="IPR021253">
    <property type="entry name" value="ZrgA-like"/>
</dbReference>
<evidence type="ECO:0000256" key="2">
    <source>
        <dbReference type="SAM" id="SignalP"/>
    </source>
</evidence>
<evidence type="ECO:0000313" key="4">
    <source>
        <dbReference type="Proteomes" id="UP001064087"/>
    </source>
</evidence>
<reference evidence="3" key="1">
    <citation type="submission" date="2022-10" db="EMBL/GenBank/DDBJ databases">
        <title>Roseovarius pelagicus sp. nov., isolated from Arctic seawater.</title>
        <authorList>
            <person name="Hong Y.W."/>
            <person name="Hwang C.Y."/>
        </authorList>
    </citation>
    <scope>NUCLEOTIDE SEQUENCE</scope>
    <source>
        <strain evidence="3">HL-MP18</strain>
    </source>
</reference>
<feature type="signal peptide" evidence="2">
    <location>
        <begin position="1"/>
        <end position="19"/>
    </location>
</feature>
<evidence type="ECO:0000313" key="3">
    <source>
        <dbReference type="EMBL" id="UXX84681.1"/>
    </source>
</evidence>
<dbReference type="Pfam" id="PF10986">
    <property type="entry name" value="ZrgA"/>
    <property type="match status" value="1"/>
</dbReference>
<organism evidence="3 4">
    <name type="scientific">Roseovarius pelagicus</name>
    <dbReference type="NCBI Taxonomy" id="2980108"/>
    <lineage>
        <taxon>Bacteria</taxon>
        <taxon>Pseudomonadati</taxon>
        <taxon>Pseudomonadota</taxon>
        <taxon>Alphaproteobacteria</taxon>
        <taxon>Rhodobacterales</taxon>
        <taxon>Roseobacteraceae</taxon>
        <taxon>Roseovarius</taxon>
    </lineage>
</organism>
<feature type="compositionally biased region" description="Basic and acidic residues" evidence="1">
    <location>
        <begin position="107"/>
        <end position="120"/>
    </location>
</feature>
<name>A0ABY6DEX2_9RHOB</name>
<protein>
    <submittedName>
        <fullName evidence="3">DUF2796 domain-containing protein</fullName>
    </submittedName>
</protein>
<dbReference type="EMBL" id="CP106738">
    <property type="protein sequence ID" value="UXX84681.1"/>
    <property type="molecule type" value="Genomic_DNA"/>
</dbReference>
<gene>
    <name evidence="3" type="ORF">N7U68_08620</name>
</gene>
<accession>A0ABY6DEX2</accession>
<keyword evidence="2" id="KW-0732">Signal</keyword>
<feature type="chain" id="PRO_5045583229" evidence="2">
    <location>
        <begin position="20"/>
        <end position="192"/>
    </location>
</feature>
<feature type="region of interest" description="Disordered" evidence="1">
    <location>
        <begin position="107"/>
        <end position="131"/>
    </location>
</feature>
<proteinExistence type="predicted"/>
<evidence type="ECO:0000256" key="1">
    <source>
        <dbReference type="SAM" id="MobiDB-lite"/>
    </source>
</evidence>
<dbReference type="Proteomes" id="UP001064087">
    <property type="component" value="Chromosome"/>
</dbReference>
<sequence length="192" mass="20919">MKPFLLALAAVSFSASVSAQETREMDAHVHGVSAVEIAIEHGKVEINLLSPGMDIVGFEYAASSAEDKNTVEAAIRTMLMPENIVSLPEAAGCRLTEVLVHLHSGDHAHEDGHEDEHGDEHDDEHDEHDDAKHSEFHATYAYACDDEDALASVSFPFFEYFANAREVEVQYVTETGAGTAELTPEAPELTLE</sequence>
<keyword evidence="4" id="KW-1185">Reference proteome</keyword>
<dbReference type="RefSeq" id="WP_263048845.1">
    <property type="nucleotide sequence ID" value="NZ_CP106738.1"/>
</dbReference>